<feature type="compositionally biased region" description="Basic and acidic residues" evidence="1">
    <location>
        <begin position="160"/>
        <end position="170"/>
    </location>
</feature>
<dbReference type="EMBL" id="CADCXV010000653">
    <property type="protein sequence ID" value="CAB0031767.1"/>
    <property type="molecule type" value="Genomic_DNA"/>
</dbReference>
<evidence type="ECO:0000256" key="1">
    <source>
        <dbReference type="SAM" id="MobiDB-lite"/>
    </source>
</evidence>
<dbReference type="AlphaFoldDB" id="A0A6H5I5E9"/>
<sequence>MFPLLAAAAAAAAAAVALSRRVLLRDAAYTSRAREEPTSYTATMENEKTLKLSLACTHSFLLIITAVMANSRTSRIDLHNVASIYTQEPKITATGRGIPEGHPLPRRASPGQVHSGAREGGHPCPGRLQPGEGEAPPRPAVPGPHSARSSGDPPATQRLEGQEGEREVGSRESTNSCEEDPGEEVAPSIPQILRHRGTDPYCRLTPQHQEEKGPCDSLPHGTF</sequence>
<evidence type="ECO:0000313" key="3">
    <source>
        <dbReference type="Proteomes" id="UP000479190"/>
    </source>
</evidence>
<accession>A0A6H5I5E9</accession>
<protein>
    <submittedName>
        <fullName evidence="2">Uncharacterized protein</fullName>
    </submittedName>
</protein>
<feature type="region of interest" description="Disordered" evidence="1">
    <location>
        <begin position="92"/>
        <end position="223"/>
    </location>
</feature>
<gene>
    <name evidence="2" type="ORF">TBRA_LOCUS3730</name>
</gene>
<dbReference type="Proteomes" id="UP000479190">
    <property type="component" value="Unassembled WGS sequence"/>
</dbReference>
<organism evidence="2 3">
    <name type="scientific">Trichogramma brassicae</name>
    <dbReference type="NCBI Taxonomy" id="86971"/>
    <lineage>
        <taxon>Eukaryota</taxon>
        <taxon>Metazoa</taxon>
        <taxon>Ecdysozoa</taxon>
        <taxon>Arthropoda</taxon>
        <taxon>Hexapoda</taxon>
        <taxon>Insecta</taxon>
        <taxon>Pterygota</taxon>
        <taxon>Neoptera</taxon>
        <taxon>Endopterygota</taxon>
        <taxon>Hymenoptera</taxon>
        <taxon>Apocrita</taxon>
        <taxon>Proctotrupomorpha</taxon>
        <taxon>Chalcidoidea</taxon>
        <taxon>Trichogrammatidae</taxon>
        <taxon>Trichogramma</taxon>
    </lineage>
</organism>
<evidence type="ECO:0000313" key="2">
    <source>
        <dbReference type="EMBL" id="CAB0031767.1"/>
    </source>
</evidence>
<name>A0A6H5I5E9_9HYME</name>
<proteinExistence type="predicted"/>
<keyword evidence="3" id="KW-1185">Reference proteome</keyword>
<reference evidence="2 3" key="1">
    <citation type="submission" date="2020-02" db="EMBL/GenBank/DDBJ databases">
        <authorList>
            <person name="Ferguson B K."/>
        </authorList>
    </citation>
    <scope>NUCLEOTIDE SEQUENCE [LARGE SCALE GENOMIC DNA]</scope>
</reference>